<dbReference type="PANTHER" id="PTHR11735">
    <property type="entry name" value="TRNA N6-ADENOSINE THREONYLCARBAMOYLTRANSFERASE"/>
    <property type="match status" value="1"/>
</dbReference>
<feature type="domain" description="Gcp-like" evidence="1">
    <location>
        <begin position="34"/>
        <end position="169"/>
    </location>
</feature>
<gene>
    <name evidence="2" type="primary">tsaB</name>
    <name evidence="2" type="ORF">WMO66_02620</name>
</gene>
<name>A0ABV1G438_9FIRM</name>
<dbReference type="Pfam" id="PF00814">
    <property type="entry name" value="TsaD"/>
    <property type="match status" value="1"/>
</dbReference>
<dbReference type="InterPro" id="IPR022496">
    <property type="entry name" value="T6A_TsaB"/>
</dbReference>
<sequence length="240" mass="25651">MRILAFETSAKAASVALLEGDMLLGELYLNCGLTHSRTLLESAQRLLEITELTAKDIDAVACAAGPGSFTGVRIGVAAAKGFAWGRDIPCCGVSTLEAMAWQASEFSGIVCCAMDARRSQVYHARFLAENGTLTRLCPDCAVSLDEVRLALENCEKPKIMVGDGAQLCYNTFGTEISGCMLAPEHRRMQRASGVALAARRLLGEGADCSGAALAPNYLRLSQAERERAERLRTSKESVNG</sequence>
<keyword evidence="2" id="KW-0012">Acyltransferase</keyword>
<evidence type="ECO:0000313" key="2">
    <source>
        <dbReference type="EMBL" id="MEQ2510150.1"/>
    </source>
</evidence>
<dbReference type="CDD" id="cd24032">
    <property type="entry name" value="ASKHA_NBD_TsaB"/>
    <property type="match status" value="1"/>
</dbReference>
<dbReference type="EMBL" id="JBBMFF010000127">
    <property type="protein sequence ID" value="MEQ2510150.1"/>
    <property type="molecule type" value="Genomic_DNA"/>
</dbReference>
<evidence type="ECO:0000313" key="3">
    <source>
        <dbReference type="Proteomes" id="UP001491552"/>
    </source>
</evidence>
<dbReference type="SUPFAM" id="SSF53067">
    <property type="entry name" value="Actin-like ATPase domain"/>
    <property type="match status" value="2"/>
</dbReference>
<evidence type="ECO:0000259" key="1">
    <source>
        <dbReference type="Pfam" id="PF00814"/>
    </source>
</evidence>
<dbReference type="GO" id="GO:0061711">
    <property type="term" value="F:tRNA N(6)-L-threonylcarbamoyladenine synthase activity"/>
    <property type="evidence" value="ECO:0007669"/>
    <property type="project" value="UniProtKB-EC"/>
</dbReference>
<dbReference type="InterPro" id="IPR000905">
    <property type="entry name" value="Gcp-like_dom"/>
</dbReference>
<dbReference type="InterPro" id="IPR043129">
    <property type="entry name" value="ATPase_NBD"/>
</dbReference>
<proteinExistence type="predicted"/>
<dbReference type="Gene3D" id="3.30.420.40">
    <property type="match status" value="2"/>
</dbReference>
<organism evidence="2 3">
    <name type="scientific">Faecousia intestinalis</name>
    <dbReference type="NCBI Taxonomy" id="3133167"/>
    <lineage>
        <taxon>Bacteria</taxon>
        <taxon>Bacillati</taxon>
        <taxon>Bacillota</taxon>
        <taxon>Clostridia</taxon>
        <taxon>Eubacteriales</taxon>
        <taxon>Oscillospiraceae</taxon>
        <taxon>Faecousia</taxon>
    </lineage>
</organism>
<dbReference type="RefSeq" id="WP_349134856.1">
    <property type="nucleotide sequence ID" value="NZ_JBBMFF010000127.1"/>
</dbReference>
<dbReference type="NCBIfam" id="TIGR03725">
    <property type="entry name" value="T6A_YeaZ"/>
    <property type="match status" value="1"/>
</dbReference>
<dbReference type="Proteomes" id="UP001491552">
    <property type="component" value="Unassembled WGS sequence"/>
</dbReference>
<comment type="caution">
    <text evidence="2">The sequence shown here is derived from an EMBL/GenBank/DDBJ whole genome shotgun (WGS) entry which is preliminary data.</text>
</comment>
<dbReference type="EC" id="2.3.1.234" evidence="2"/>
<accession>A0ABV1G438</accession>
<protein>
    <submittedName>
        <fullName evidence="2">tRNA (Adenosine(37)-N6)-threonylcarbamoyltransferase complex dimerization subunit type 1 TsaB</fullName>
        <ecNumber evidence="2">2.3.1.234</ecNumber>
    </submittedName>
</protein>
<dbReference type="PANTHER" id="PTHR11735:SF11">
    <property type="entry name" value="TRNA THREONYLCARBAMOYLADENOSINE BIOSYNTHESIS PROTEIN TSAB"/>
    <property type="match status" value="1"/>
</dbReference>
<keyword evidence="2" id="KW-0808">Transferase</keyword>
<keyword evidence="3" id="KW-1185">Reference proteome</keyword>
<reference evidence="2 3" key="1">
    <citation type="submission" date="2024-03" db="EMBL/GenBank/DDBJ databases">
        <title>Human intestinal bacterial collection.</title>
        <authorList>
            <person name="Pauvert C."/>
            <person name="Hitch T.C.A."/>
            <person name="Clavel T."/>
        </authorList>
    </citation>
    <scope>NUCLEOTIDE SEQUENCE [LARGE SCALE GENOMIC DNA]</scope>
    <source>
        <strain evidence="2 3">CLA-AA-H192</strain>
    </source>
</reference>